<reference evidence="2" key="2">
    <citation type="journal article" date="2014" name="ISME J.">
        <title>Microbial stratification in low pH oxic and suboxic macroscopic growths along an acid mine drainage.</title>
        <authorList>
            <person name="Mendez-Garcia C."/>
            <person name="Mesa V."/>
            <person name="Sprenger R.R."/>
            <person name="Richter M."/>
            <person name="Diez M.S."/>
            <person name="Solano J."/>
            <person name="Bargiela R."/>
            <person name="Golyshina O.V."/>
            <person name="Manteca A."/>
            <person name="Ramos J.L."/>
            <person name="Gallego J.R."/>
            <person name="Llorente I."/>
            <person name="Martins Dos Santos V.A."/>
            <person name="Jensen O.N."/>
            <person name="Pelaez A.I."/>
            <person name="Sanchez J."/>
            <person name="Ferrer M."/>
        </authorList>
    </citation>
    <scope>NUCLEOTIDE SEQUENCE</scope>
</reference>
<proteinExistence type="predicted"/>
<dbReference type="Pfam" id="PF08676">
    <property type="entry name" value="MutL_C"/>
    <property type="match status" value="1"/>
</dbReference>
<sequence>MQFHNSFIVVEEGDALLVIDQHALHERVIYESLLARVRAGTISGQRLLLPVVVSVSAQQLAGLDRVRPLLASLGIEITQFDASSVAVQSLPSLLSRLNTMDFVREMLDKVAEESARITDEELLHEVLDMA</sequence>
<organism evidence="2">
    <name type="scientific">mine drainage metagenome</name>
    <dbReference type="NCBI Taxonomy" id="410659"/>
    <lineage>
        <taxon>unclassified sequences</taxon>
        <taxon>metagenomes</taxon>
        <taxon>ecological metagenomes</taxon>
    </lineage>
</organism>
<evidence type="ECO:0000259" key="1">
    <source>
        <dbReference type="SMART" id="SM00853"/>
    </source>
</evidence>
<dbReference type="AlphaFoldDB" id="T0ZM55"/>
<protein>
    <submittedName>
        <fullName evidence="2">Protein containing MutL</fullName>
    </submittedName>
</protein>
<feature type="non-terminal residue" evidence="2">
    <location>
        <position position="130"/>
    </location>
</feature>
<accession>T0ZM55</accession>
<feature type="domain" description="MutL C-terminal dimerisation" evidence="1">
    <location>
        <begin position="2"/>
        <end position="127"/>
    </location>
</feature>
<comment type="caution">
    <text evidence="2">The sequence shown here is derived from an EMBL/GenBank/DDBJ whole genome shotgun (WGS) entry which is preliminary data.</text>
</comment>
<dbReference type="InterPro" id="IPR037198">
    <property type="entry name" value="MutL_C_sf"/>
</dbReference>
<reference evidence="2" key="1">
    <citation type="submission" date="2013-08" db="EMBL/GenBank/DDBJ databases">
        <authorList>
            <person name="Mendez C."/>
            <person name="Richter M."/>
            <person name="Ferrer M."/>
            <person name="Sanchez J."/>
        </authorList>
    </citation>
    <scope>NUCLEOTIDE SEQUENCE</scope>
</reference>
<dbReference type="GO" id="GO:0005524">
    <property type="term" value="F:ATP binding"/>
    <property type="evidence" value="ECO:0007669"/>
    <property type="project" value="InterPro"/>
</dbReference>
<dbReference type="SMART" id="SM00853">
    <property type="entry name" value="MutL_C"/>
    <property type="match status" value="1"/>
</dbReference>
<dbReference type="InterPro" id="IPR014790">
    <property type="entry name" value="MutL_C"/>
</dbReference>
<dbReference type="InterPro" id="IPR042121">
    <property type="entry name" value="MutL_C_regsub"/>
</dbReference>
<dbReference type="GO" id="GO:0006298">
    <property type="term" value="P:mismatch repair"/>
    <property type="evidence" value="ECO:0007669"/>
    <property type="project" value="InterPro"/>
</dbReference>
<evidence type="ECO:0000313" key="2">
    <source>
        <dbReference type="EMBL" id="EQD49421.1"/>
    </source>
</evidence>
<dbReference type="Gene3D" id="3.30.1370.100">
    <property type="entry name" value="MutL, C-terminal domain, regulatory subdomain"/>
    <property type="match status" value="1"/>
</dbReference>
<name>T0ZM55_9ZZZZ</name>
<dbReference type="EMBL" id="AUZZ01005535">
    <property type="protein sequence ID" value="EQD49421.1"/>
    <property type="molecule type" value="Genomic_DNA"/>
</dbReference>
<gene>
    <name evidence="2" type="ORF">B2A_07710</name>
</gene>
<dbReference type="SUPFAM" id="SSF118116">
    <property type="entry name" value="DNA mismatch repair protein MutL"/>
    <property type="match status" value="1"/>
</dbReference>